<dbReference type="InterPro" id="IPR029033">
    <property type="entry name" value="His_PPase_superfam"/>
</dbReference>
<gene>
    <name evidence="1" type="ORF">PDIG_90590</name>
</gene>
<protein>
    <recommendedName>
        <fullName evidence="3">Phosphoglycerate mutase family protein</fullName>
    </recommendedName>
</protein>
<dbReference type="eggNOG" id="KOG4754">
    <property type="taxonomic scope" value="Eukaryota"/>
</dbReference>
<evidence type="ECO:0000313" key="2">
    <source>
        <dbReference type="Proteomes" id="UP000009882"/>
    </source>
</evidence>
<dbReference type="GO" id="GO:0016791">
    <property type="term" value="F:phosphatase activity"/>
    <property type="evidence" value="ECO:0007669"/>
    <property type="project" value="TreeGrafter"/>
</dbReference>
<sequence length="299" mass="34257">MNTPPLLRIKTVTGYFLQDDPITDPDTFDYVKSNFGLIEKHYDEHLGVEQTDSQWRRFDTHIQRLNASETKKLKVLFLGRHGEGVHNVAERKYGTQKWNDYWSLQDGDENGNWVDARLTEQGRYQANVAHAAWEQQIEAGIPSPQSYYVSPLNRCLETAQITFQGLPIPDTAPFKPTIKELLRETMGQHTCDRRSVASEIAKEYPEYRFEAEFSEEDKLWNAKVRESNKHRNDRLRCLLNDVFAHDDHTYISLTAHSGVITSILEVVGHRRFALATGAVIPVLVSVEKGSQSQPESQSL</sequence>
<dbReference type="InterPro" id="IPR050275">
    <property type="entry name" value="PGM_Phosphatase"/>
</dbReference>
<comment type="caution">
    <text evidence="1">The sequence shown here is derived from an EMBL/GenBank/DDBJ whole genome shotgun (WGS) entry which is preliminary data.</text>
</comment>
<dbReference type="OrthoDB" id="496981at2759"/>
<dbReference type="FunCoup" id="K9F4F6">
    <property type="interactions" value="157"/>
</dbReference>
<dbReference type="EMBL" id="AKCT01000341">
    <property type="protein sequence ID" value="EKV04195.1"/>
    <property type="molecule type" value="Genomic_DNA"/>
</dbReference>
<dbReference type="SUPFAM" id="SSF53254">
    <property type="entry name" value="Phosphoglycerate mutase-like"/>
    <property type="match status" value="1"/>
</dbReference>
<dbReference type="OMA" id="NWVDARL"/>
<evidence type="ECO:0008006" key="3">
    <source>
        <dbReference type="Google" id="ProtNLM"/>
    </source>
</evidence>
<reference evidence="2" key="1">
    <citation type="journal article" date="2012" name="BMC Genomics">
        <title>Genome sequence of the necrotrophic fungus Penicillium digitatum, the main postharvest pathogen of citrus.</title>
        <authorList>
            <person name="Marcet-Houben M."/>
            <person name="Ballester A.-R."/>
            <person name="de la Fuente B."/>
            <person name="Harries E."/>
            <person name="Marcos J.F."/>
            <person name="Gonzalez-Candelas L."/>
            <person name="Gabaldon T."/>
        </authorList>
    </citation>
    <scope>NUCLEOTIDE SEQUENCE [LARGE SCALE GENOMIC DNA]</scope>
    <source>
        <strain evidence="2">PHI26 / CECT 20796</strain>
    </source>
</reference>
<dbReference type="InterPro" id="IPR013078">
    <property type="entry name" value="His_Pase_superF_clade-1"/>
</dbReference>
<evidence type="ECO:0000313" key="1">
    <source>
        <dbReference type="EMBL" id="EKV04195.1"/>
    </source>
</evidence>
<proteinExistence type="predicted"/>
<dbReference type="AlphaFoldDB" id="K9F4F6"/>
<dbReference type="GO" id="GO:0005737">
    <property type="term" value="C:cytoplasm"/>
    <property type="evidence" value="ECO:0007669"/>
    <property type="project" value="TreeGrafter"/>
</dbReference>
<name>K9F4F6_PEND2</name>
<dbReference type="InParanoid" id="K9F4F6"/>
<dbReference type="PANTHER" id="PTHR48100">
    <property type="entry name" value="BROAD-SPECIFICITY PHOSPHATASE YOR283W-RELATED"/>
    <property type="match status" value="1"/>
</dbReference>
<organism evidence="1 2">
    <name type="scientific">Penicillium digitatum (strain PHI26 / CECT 20796)</name>
    <name type="common">Green mold</name>
    <dbReference type="NCBI Taxonomy" id="1170229"/>
    <lineage>
        <taxon>Eukaryota</taxon>
        <taxon>Fungi</taxon>
        <taxon>Dikarya</taxon>
        <taxon>Ascomycota</taxon>
        <taxon>Pezizomycotina</taxon>
        <taxon>Eurotiomycetes</taxon>
        <taxon>Eurotiomycetidae</taxon>
        <taxon>Eurotiales</taxon>
        <taxon>Aspergillaceae</taxon>
        <taxon>Penicillium</taxon>
    </lineage>
</organism>
<dbReference type="Pfam" id="PF00300">
    <property type="entry name" value="His_Phos_1"/>
    <property type="match status" value="1"/>
</dbReference>
<dbReference type="HOGENOM" id="CLU_039184_0_1_1"/>
<dbReference type="PANTHER" id="PTHR48100:SF1">
    <property type="entry name" value="HISTIDINE PHOSPHATASE FAMILY PROTEIN-RELATED"/>
    <property type="match status" value="1"/>
</dbReference>
<accession>K9F4F6</accession>
<keyword evidence="2" id="KW-1185">Reference proteome</keyword>
<dbReference type="Proteomes" id="UP000009882">
    <property type="component" value="Unassembled WGS sequence"/>
</dbReference>
<dbReference type="Gene3D" id="3.40.50.1240">
    <property type="entry name" value="Phosphoglycerate mutase-like"/>
    <property type="match status" value="1"/>
</dbReference>
<dbReference type="CDD" id="cd07067">
    <property type="entry name" value="HP_PGM_like"/>
    <property type="match status" value="1"/>
</dbReference>
<dbReference type="SMART" id="SM00855">
    <property type="entry name" value="PGAM"/>
    <property type="match status" value="1"/>
</dbReference>